<evidence type="ECO:0000313" key="17">
    <source>
        <dbReference type="Proteomes" id="UP000694546"/>
    </source>
</evidence>
<keyword evidence="5 12" id="KW-0732">Signal</keyword>
<organism evidence="16 17">
    <name type="scientific">Gadus morhua</name>
    <name type="common">Atlantic cod</name>
    <dbReference type="NCBI Taxonomy" id="8049"/>
    <lineage>
        <taxon>Eukaryota</taxon>
        <taxon>Metazoa</taxon>
        <taxon>Chordata</taxon>
        <taxon>Craniata</taxon>
        <taxon>Vertebrata</taxon>
        <taxon>Euteleostomi</taxon>
        <taxon>Actinopterygii</taxon>
        <taxon>Neopterygii</taxon>
        <taxon>Teleostei</taxon>
        <taxon>Neoteleostei</taxon>
        <taxon>Acanthomorphata</taxon>
        <taxon>Zeiogadaria</taxon>
        <taxon>Gadariae</taxon>
        <taxon>Gadiformes</taxon>
        <taxon>Gadoidei</taxon>
        <taxon>Gadidae</taxon>
        <taxon>Gadus</taxon>
    </lineage>
</organism>
<evidence type="ECO:0000259" key="14">
    <source>
        <dbReference type="PROSITE" id="PS50835"/>
    </source>
</evidence>
<dbReference type="GeneTree" id="ENSGT00940000164697"/>
<evidence type="ECO:0000259" key="13">
    <source>
        <dbReference type="PROSITE" id="PS50026"/>
    </source>
</evidence>
<sequence>MKGVALNSLFLALCVSVHRVLAVPRIEEDVGSSDSASTLAFVFDVTGSMYDDLKQVIEGASRILEKTLNRPTRPIKNFVLVPFHDPDIGPISITTDPQKFQQDLQELFVQGGGDCPEMSIGAIKKALEVSLPRSFIYVFTDARAKDYRLKRDVLQLVQLRQSQVVFVLTGDCGDRSQPGYRAYEEIAATSSGQIFHLDKQQVNEVLKWVEETVQSLKVNLLSSNHDSAQENKWDVPFDPSLREVTVSLSGPTPQIELRDPFGRVVGLDQGLTELLNIPNSARVVNLKFPRPGAWTLKVPCSGRHTLRVTGVSNLDFRAGFSSAYVSEFNQTRERPIKGVPAHILLKCTGLDPPGHLSHVELVSGAGRTLRTLPVPLPSDLGSRGLWSLPQFRTPSQSFFIKATGKDDAGYRFQRLSSVSYTNIIPDPPAVSMPDEVNSLFMERTVIGCWVESDIPYRLRFTRSGITLGEEKLFQASGKALWEIPQASGEDEGPYECVAQSTAGEGRALTQLVVREPPPVLHAPLNVSSSVGAVAILSCRVEGTVRHNLTWLRAGQPVHARSGRVALATDSSLRITGVQPRDAGEYLCVATNTHGSSRIAVWLSVPEAPSVDVGPPAQAFSLGGEVRLVCRASGSPSPRLFWSHGTTFLSNGLQLHHNGLLTITGTVPEDAGNYTCLATNEAGTASKSVSLTYSETPRISVAQQVVVVVVGGDATLQCHATGSPPPTFQWFKDWGNMAVGSEQDISRGTLRIPGVQEGDGGEYSCVARSSAGTSSARVVLEVGVAPSFSETPVDISASVGEKLTLACAARGHPLPTLTWRRQDGRPIPAKVSSPGGSLRPEENNLVIQSVWLDDEGLYTCEAENQFGSIKTEARITVTGLEPPLLAHGAPFITTGIGQSLSIPCMLLDGIPLPERHWTRDGTPASVRTFLRSDGSLNIERARPEDAGVYVCSAVNVAGSMNISVSLEVHVPPEISTGPYHYIANEGAAVSLSCEATGFPRPTVVWSKGRQPLPRDSSLLQTDPGGHLHLPRPTAQDAGLYICTATSPVGYASREIQLSVNTLPTINGAGRHDDTVVQRSAEVGWEVVLPCEVQGTPSPLVTWSRNGQPIPPVTAWFTVLPSGSLKITDVRLLDSKLYTCTAANPAGNVSISYNLHVQAKPKILAGPSLLKALIGQTVTLPCVVQGEPSPEISWFHNGNPVRVEDGGPLRIQHAALADQGTYRCVAKNNAGKDTLEVTLEVLKAPSFLEPGDAVMEKVADTQVILRCDAQGSPAPRVRWFKNGLEIHPQQSEFSQSHDGSLVIGAASAGHSGDYKCVATNDAGSVERKTRLKVNVPPEIPEDGKPVNLTVTLKQPLTLGCDAFGIPSPSITWTKDGHSVSTIPGVYLQNGNRLLRIYRVQSEHGGQFACTAENTAGEARRAYNIVVQAPPEISGARRLQELAVVLGQEVEFSCRVSGRPAPRVEWSRDGEVLSRDGDPHVEFLEEGQVLRVKSVRLRDQGLYQCLARNDAGTQTRQFSLTVQAPPSIRGPDGTSEVSVVLGFPAVLPCDVQGSPAPSITWLKDNQPIVSSARLTYAQGGQALRLGSAEGDSAGLYTCRASNPAGSAHKHYSLRVLVPPQIEGDSTALTFGGHGEKVRINGTLTLSCLAKGFPEPKTQWFKDGQLLHGNLQDGSHGNGHVLRIENATLAHEGQYTCVVTNTAGEDKKDFHVTIQVPPVFQRVVNREAAWGLRDEEDDGGHEDRDMTEKTEVVLGHPISLSCESNAIPPPIISWYREGRKLNATDGVLLLPGGQVLQIPRVQEEDAGKYTCQAVNEAGEDRMHFDLEVLVPPFILDSEGYMEEVTAVLNSTVVLNCDVTGHPEPAVSWLKDGQPVRPDSSAHLRLSEDGTQLQLLSVQVSDMAGYLCVGKNKVGTMEKLFSLTVQVPPRITGQKEQEVSVIDGHMVSLLCDVQAYPPPEVIWTRDGQLLHLTTGIHILPGGQMLQLPRARVEDAGQYVCTATNSAGQDQKSILLSVYVLPSLRPRVESESEVLEPQVGSTVTLRCEARGLPEPEVTWYRNGLQLVPGNGLGMQRHQLDIEGVQLSDGGTYTCKVSNVAGQVDRTFRLTVHVPPVLDGPLQETLTRTLGSVVTLLCEASGVPVPSTTWFKDGTPIESSLQWQWSVRGNRLELGPLTLSHAGRYTCLAKNSGGEAKKDYTLTVQVQPTILESGQSSDLSAPLGEELTLECRATGTPTPTLSWLKNGATLEGSDSQHIDVTPDGIFLTLLRLSKEDSGTYTCLAVSPAGQESRLYTLFVLVPPTISGETSVPREVQVTQDSAVTLECHAVGTPPPQISWLKNGHPLFLSARTRLLSGDSVLRSTAHSHMVYTKGANSAKFGLTPTSPGVGPTAPPGVDRVEPVEPVTVVQGSLVTLTCEARGVPPPTLTWLKDGQPLSLHRNLLLDGRETRLQLPDVAPSDGGLYSCVASNQAGSSTKSFNLTVLEPPKISSTGSPNELTLAVNSPLELECTAVGVPPPTLSWLKDGRPMERPEVVTEEGRFVKISKVEVEDAGLYTCLASSPAGEDGRNHWVRVQVPPTLLGSGEVRTVTVASKGHLTLECLADSDPAPEIEWYKDDVKLQLGGHIQKLAGGQYLEIQEVRPEDSGHYSCVVTNMAGSTSLYFSVEILLPPVIKESSSLVTAHQGQDAVLPCEALGDTSPTVTWRKDGFPLSHDSNKYLLSEGSLRVQDVQLSDAGRYYCTVSNQAGSDHRGMDLRVFVGPSIIPGPFNVTVTTGVRAVLSCETKGIPAPQVTWKRNGTPLDINQQPGAYRLLSSGSLVVASPSNEDEGYFECTAVNVVGEERRVIEVLLQVPPSIEDDVTAVTAVKMAAVSLPCHAQGRPAPAVIWTRGGAKLSLRGGAYRILPTGVLEILAAVPSHAGRYTCSARNPVGVAHKHVTLTVQEPPEIRPMAEEVQVVLHHGTVLSCEVHGFPRPSIVWQREGIAISAGHRLAVLSNGALKFSRVTLGDAGTYQCLAQNEAGTAVGQTKLVLQVPPVLSVPRVEYVAVLGQAVSLECVADGQPQPEVTWYKDRRPLLDGAHVRIFANGTLSISATQRSDAGVYTCTARNLAGRASHDMRLGIQVPPMILAGQSELSVVQGFQAFLPCSAQGSPEPRVSWEKDGAAVPNRPGKFTVLRSGELIIERAEPGDGGVFTCVAANSAGSVRQDVRLSVNMRPVFKEMPGDVTLNVGQSLALSCHAQGTPTPVIHWTANNSPYPGATVDESGRSSLLVEKVSSAHAGTYVCVAENSVGSIRALSFVRIREPPVLKGEARMSQTAVQGDTAMLDCPVHGNPPPALRWLRDGRPLLLRSLRLTTFHNGSLALHSAGDAGEYQCVAESEAGVAERTISLKVQVNGGFSGWEEWGPCSSSCGQGFQERIRSCNNPEPANGGRSCDGSSVDSRKCQAGLCPGESPRKARGSLIGMVNEREFGVAFLEANITDNQELGTSTLNAHLDNIPPSVGPLLRVLVSVFTPIYWSAVLQSGAARNGFSLTQGLFRQESQLEFESGEVLRLTHVARGLDSEGVLLIDIVVNGFCPPSLATSHLALQDFDESYVQTGRGQLYSWSSQQQPHQRPDRAPLMLRCNHTILHEGPAQRQGPLLQLLRVSGINSVYSVFSLSLDVSITASLMLPDGDGEACPKGFLEDMASFCADEDECALESTCSHACNNVMGGFTCSCPSGFTISTETNSCQDIDECSQGSHMCHFNQQCVNTVGTYRCQARCGAGFKPSAAGSSCEDVDECQESSVSPCQHQCLNTLGSYRCICHPGYQLSGPRCLDVNECMRSVCPAHQQCRNTEGGYQCFDSCPAGMTKTDNGACVDVDECQDGSHMCRYSQICQNTVGGYGCVCPRGYRSQGVGLPCLDVDECLQTPGPCAHHCRNVPGSFRCTCPPGTALLGDGRSCAGLERGHTFTNGSRVRARLRPQLVSTLGRPVLTRTHGVSPVLSRTHGVSRITRQSCPAGYANKDGSCVDVDECVLRKPCQHDCRNTIGSFQCLCPHGYQLLANGRSCKDINECAMDRIQCGPNQMCFNTRGGYQCLDTPCPATYQRGGSPGTCYRPCSLDCAPGGAPLLLQYKLLTLPLGIPANHNVVRLSAFSESGVLQERTSFSVQEQEGEAGLSGQVFGIRDEEGRGIIFTLRAVDSPGLVRLKVQATTLSKQGRVTYQSMFIIYISVSRYPY</sequence>
<dbReference type="InterPro" id="IPR013098">
    <property type="entry name" value="Ig_I-set"/>
</dbReference>
<evidence type="ECO:0000256" key="5">
    <source>
        <dbReference type="ARBA" id="ARBA00022729"/>
    </source>
</evidence>
<feature type="domain" description="Ig-like" evidence="14">
    <location>
        <begin position="2572"/>
        <end position="2660"/>
    </location>
</feature>
<feature type="signal peptide" evidence="12">
    <location>
        <begin position="1"/>
        <end position="22"/>
    </location>
</feature>
<dbReference type="Gene3D" id="2.10.25.10">
    <property type="entry name" value="Laminin"/>
    <property type="match status" value="8"/>
</dbReference>
<evidence type="ECO:0000256" key="11">
    <source>
        <dbReference type="SAM" id="MobiDB-lite"/>
    </source>
</evidence>
<name>A0A8C4Z5W8_GADMO</name>
<feature type="domain" description="Ig-like" evidence="14">
    <location>
        <begin position="2755"/>
        <end position="2840"/>
    </location>
</feature>
<feature type="disulfide bond" evidence="10">
    <location>
        <begin position="3689"/>
        <end position="3699"/>
    </location>
</feature>
<evidence type="ECO:0000256" key="3">
    <source>
        <dbReference type="ARBA" id="ARBA00022530"/>
    </source>
</evidence>
<feature type="domain" description="Ig-like" evidence="14">
    <location>
        <begin position="696"/>
        <end position="780"/>
    </location>
</feature>
<dbReference type="GO" id="GO:0050808">
    <property type="term" value="P:synapse organization"/>
    <property type="evidence" value="ECO:0007669"/>
    <property type="project" value="TreeGrafter"/>
</dbReference>
<dbReference type="SUPFAM" id="SSF57196">
    <property type="entry name" value="EGF/Laminin"/>
    <property type="match status" value="2"/>
</dbReference>
<feature type="domain" description="EGF-like" evidence="13">
    <location>
        <begin position="3685"/>
        <end position="3724"/>
    </location>
</feature>
<dbReference type="SUPFAM" id="SSF82895">
    <property type="entry name" value="TSP-1 type 1 repeat"/>
    <property type="match status" value="1"/>
</dbReference>
<dbReference type="Pfam" id="PF00090">
    <property type="entry name" value="TSP_1"/>
    <property type="match status" value="1"/>
</dbReference>
<feature type="domain" description="Ig-like" evidence="14">
    <location>
        <begin position="3028"/>
        <end position="3114"/>
    </location>
</feature>
<keyword evidence="9" id="KW-0325">Glycoprotein</keyword>
<comment type="caution">
    <text evidence="10">Lacks conserved residue(s) required for the propagation of feature annotation.</text>
</comment>
<feature type="domain" description="Ig-like" evidence="14">
    <location>
        <begin position="881"/>
        <end position="966"/>
    </location>
</feature>
<feature type="disulfide bond" evidence="10">
    <location>
        <begin position="4007"/>
        <end position="4017"/>
    </location>
</feature>
<dbReference type="PROSITE" id="PS50026">
    <property type="entry name" value="EGF_3"/>
    <property type="match status" value="5"/>
</dbReference>
<dbReference type="Gene3D" id="3.40.50.410">
    <property type="entry name" value="von Willebrand factor, type A domain"/>
    <property type="match status" value="1"/>
</dbReference>
<feature type="domain" description="Ig-like" evidence="14">
    <location>
        <begin position="2664"/>
        <end position="2750"/>
    </location>
</feature>
<evidence type="ECO:0008006" key="18">
    <source>
        <dbReference type="Google" id="ProtNLM"/>
    </source>
</evidence>
<feature type="domain" description="Ig-like" evidence="14">
    <location>
        <begin position="3298"/>
        <end position="3382"/>
    </location>
</feature>
<dbReference type="InterPro" id="IPR049883">
    <property type="entry name" value="NOTCH1_EGF-like"/>
</dbReference>
<dbReference type="PROSITE" id="PS01187">
    <property type="entry name" value="EGF_CA"/>
    <property type="match status" value="4"/>
</dbReference>
<feature type="domain" description="Ig-like" evidence="14">
    <location>
        <begin position="1062"/>
        <end position="1150"/>
    </location>
</feature>
<reference evidence="16" key="2">
    <citation type="submission" date="2025-09" db="UniProtKB">
        <authorList>
            <consortium name="Ensembl"/>
        </authorList>
    </citation>
    <scope>IDENTIFICATION</scope>
</reference>
<keyword evidence="17" id="KW-1185">Reference proteome</keyword>
<feature type="domain" description="Ig-like" evidence="14">
    <location>
        <begin position="2939"/>
        <end position="3024"/>
    </location>
</feature>
<dbReference type="PRINTS" id="PR00907">
    <property type="entry name" value="THRMBOMODULN"/>
</dbReference>
<keyword evidence="6" id="KW-0677">Repeat</keyword>
<dbReference type="InterPro" id="IPR026823">
    <property type="entry name" value="cEGF"/>
</dbReference>
<dbReference type="InterPro" id="IPR009030">
    <property type="entry name" value="Growth_fac_rcpt_cys_sf"/>
</dbReference>
<evidence type="ECO:0000313" key="16">
    <source>
        <dbReference type="Ensembl" id="ENSGMOP00000006957.2"/>
    </source>
</evidence>
<feature type="domain" description="Ig-like" evidence="14">
    <location>
        <begin position="1827"/>
        <end position="1919"/>
    </location>
</feature>
<reference evidence="16" key="1">
    <citation type="submission" date="2025-08" db="UniProtKB">
        <authorList>
            <consortium name="Ensembl"/>
        </authorList>
    </citation>
    <scope>IDENTIFICATION</scope>
</reference>
<dbReference type="CDD" id="cd00054">
    <property type="entry name" value="EGF_CA"/>
    <property type="match status" value="8"/>
</dbReference>
<dbReference type="InterPro" id="IPR018097">
    <property type="entry name" value="EGF_Ca-bd_CS"/>
</dbReference>
<dbReference type="PROSITE" id="PS00010">
    <property type="entry name" value="ASX_HYDROXYL"/>
    <property type="match status" value="5"/>
</dbReference>
<evidence type="ECO:0000256" key="8">
    <source>
        <dbReference type="ARBA" id="ARBA00023157"/>
    </source>
</evidence>
<dbReference type="PROSITE" id="PS50993">
    <property type="entry name" value="NIDOGEN_G2"/>
    <property type="match status" value="1"/>
</dbReference>
<dbReference type="PROSITE" id="PS50092">
    <property type="entry name" value="TSP1"/>
    <property type="match status" value="1"/>
</dbReference>
<keyword evidence="7" id="KW-0106">Calcium</keyword>
<feature type="domain" description="Ig-like" evidence="14">
    <location>
        <begin position="1159"/>
        <end position="1238"/>
    </location>
</feature>
<dbReference type="InterPro" id="IPR009017">
    <property type="entry name" value="GFP"/>
</dbReference>
<feature type="region of interest" description="Disordered" evidence="11">
    <location>
        <begin position="816"/>
        <end position="837"/>
    </location>
</feature>
<dbReference type="InterPro" id="IPR000742">
    <property type="entry name" value="EGF"/>
</dbReference>
<dbReference type="Pfam" id="PF07474">
    <property type="entry name" value="G2F"/>
    <property type="match status" value="1"/>
</dbReference>
<evidence type="ECO:0000259" key="15">
    <source>
        <dbReference type="PROSITE" id="PS50993"/>
    </source>
</evidence>
<feature type="domain" description="Ig-like" evidence="14">
    <location>
        <begin position="1335"/>
        <end position="1423"/>
    </location>
</feature>
<dbReference type="CDD" id="cd00096">
    <property type="entry name" value="Ig"/>
    <property type="match status" value="7"/>
</dbReference>
<dbReference type="Pfam" id="PF23610">
    <property type="entry name" value="VWA7_4"/>
    <property type="match status" value="1"/>
</dbReference>
<dbReference type="GO" id="GO:0030424">
    <property type="term" value="C:axon"/>
    <property type="evidence" value="ECO:0007669"/>
    <property type="project" value="TreeGrafter"/>
</dbReference>
<feature type="domain" description="EGF-like" evidence="13">
    <location>
        <begin position="3895"/>
        <end position="3935"/>
    </location>
</feature>
<dbReference type="Gene3D" id="2.40.155.10">
    <property type="entry name" value="Green fluorescent protein"/>
    <property type="match status" value="1"/>
</dbReference>
<feature type="domain" description="EGF-like" evidence="13">
    <location>
        <begin position="3770"/>
        <end position="3809"/>
    </location>
</feature>
<feature type="domain" description="EGF-like" evidence="13">
    <location>
        <begin position="3852"/>
        <end position="3887"/>
    </location>
</feature>
<evidence type="ECO:0000256" key="2">
    <source>
        <dbReference type="ARBA" id="ARBA00022525"/>
    </source>
</evidence>
<dbReference type="InterPro" id="IPR036465">
    <property type="entry name" value="vWFA_dom_sf"/>
</dbReference>
<feature type="domain" description="Ig-like" evidence="14">
    <location>
        <begin position="971"/>
        <end position="1057"/>
    </location>
</feature>
<keyword evidence="8 10" id="KW-1015">Disulfide bond</keyword>
<dbReference type="InterPro" id="IPR003599">
    <property type="entry name" value="Ig_sub"/>
</dbReference>
<evidence type="ECO:0000256" key="10">
    <source>
        <dbReference type="PROSITE-ProRule" id="PRU00076"/>
    </source>
</evidence>
<dbReference type="SMART" id="SM00682">
    <property type="entry name" value="G2F"/>
    <property type="match status" value="1"/>
</dbReference>
<keyword evidence="3" id="KW-0272">Extracellular matrix</keyword>
<accession>A0A8C4Z5W8</accession>
<dbReference type="InterPro" id="IPR000884">
    <property type="entry name" value="TSP1_rpt"/>
</dbReference>
<dbReference type="GO" id="GO:0007156">
    <property type="term" value="P:homophilic cell adhesion via plasma membrane adhesion molecules"/>
    <property type="evidence" value="ECO:0007669"/>
    <property type="project" value="TreeGrafter"/>
</dbReference>
<feature type="domain" description="Ig-like" evidence="14">
    <location>
        <begin position="1243"/>
        <end position="1330"/>
    </location>
</feature>
<dbReference type="InterPro" id="IPR036383">
    <property type="entry name" value="TSP1_rpt_sf"/>
</dbReference>
<dbReference type="InterPro" id="IPR056475">
    <property type="entry name" value="GBD_Hemicentin/VWA7"/>
</dbReference>
<evidence type="ECO:0000256" key="4">
    <source>
        <dbReference type="ARBA" id="ARBA00022536"/>
    </source>
</evidence>
<dbReference type="InterPro" id="IPR001881">
    <property type="entry name" value="EGF-like_Ca-bd_dom"/>
</dbReference>
<dbReference type="PANTHER" id="PTHR45080:SF8">
    <property type="entry name" value="IG-LIKE DOMAIN-CONTAINING PROTEIN"/>
    <property type="match status" value="1"/>
</dbReference>
<dbReference type="InterPro" id="IPR003598">
    <property type="entry name" value="Ig_sub2"/>
</dbReference>
<dbReference type="PANTHER" id="PTHR45080">
    <property type="entry name" value="CONTACTIN 5"/>
    <property type="match status" value="1"/>
</dbReference>
<feature type="domain" description="Ig-like" evidence="14">
    <location>
        <begin position="2201"/>
        <end position="2289"/>
    </location>
</feature>
<keyword evidence="2" id="KW-0964">Secreted</keyword>
<dbReference type="GO" id="GO:0005509">
    <property type="term" value="F:calcium ion binding"/>
    <property type="evidence" value="ECO:0007669"/>
    <property type="project" value="InterPro"/>
</dbReference>
<dbReference type="SMART" id="SM00408">
    <property type="entry name" value="IGc2"/>
    <property type="match status" value="32"/>
</dbReference>
<dbReference type="Pfam" id="PF25106">
    <property type="entry name" value="VWA_4"/>
    <property type="match status" value="1"/>
</dbReference>
<feature type="domain" description="Ig-like" evidence="14">
    <location>
        <begin position="2481"/>
        <end position="2569"/>
    </location>
</feature>
<feature type="domain" description="Ig-like" evidence="14">
    <location>
        <begin position="3118"/>
        <end position="3205"/>
    </location>
</feature>
<feature type="domain" description="Ig-like" evidence="14">
    <location>
        <begin position="2108"/>
        <end position="2196"/>
    </location>
</feature>
<feature type="domain" description="Ig-like" evidence="14">
    <location>
        <begin position="608"/>
        <end position="691"/>
    </location>
</feature>
<evidence type="ECO:0000256" key="9">
    <source>
        <dbReference type="ARBA" id="ARBA00023180"/>
    </source>
</evidence>
<feature type="domain" description="Ig-like" evidence="14">
    <location>
        <begin position="785"/>
        <end position="875"/>
    </location>
</feature>
<feature type="domain" description="Ig-like" evidence="14">
    <location>
        <begin position="2020"/>
        <end position="2104"/>
    </location>
</feature>
<dbReference type="InterPro" id="IPR036179">
    <property type="entry name" value="Ig-like_dom_sf"/>
</dbReference>
<dbReference type="InterPro" id="IPR013106">
    <property type="entry name" value="Ig_V-set"/>
</dbReference>
<feature type="chain" id="PRO_5045587499" description="Hemicentin-2" evidence="12">
    <location>
        <begin position="23"/>
        <end position="4210"/>
    </location>
</feature>
<dbReference type="Pfam" id="PF07679">
    <property type="entry name" value="I-set"/>
    <property type="match status" value="17"/>
</dbReference>
<proteinExistence type="predicted"/>
<dbReference type="InterPro" id="IPR057613">
    <property type="entry name" value="VWA7_4"/>
</dbReference>
<evidence type="ECO:0000256" key="6">
    <source>
        <dbReference type="ARBA" id="ARBA00022737"/>
    </source>
</evidence>
<dbReference type="Proteomes" id="UP000694546">
    <property type="component" value="Chromosome 6"/>
</dbReference>
<dbReference type="SMART" id="SM00209">
    <property type="entry name" value="TSP1"/>
    <property type="match status" value="1"/>
</dbReference>
<feature type="domain" description="Ig-like" evidence="14">
    <location>
        <begin position="1924"/>
        <end position="2011"/>
    </location>
</feature>
<feature type="domain" description="Ig-like" evidence="14">
    <location>
        <begin position="1428"/>
        <end position="1518"/>
    </location>
</feature>
<dbReference type="SUPFAM" id="SSF54511">
    <property type="entry name" value="GFP-like"/>
    <property type="match status" value="1"/>
</dbReference>
<feature type="domain" description="Ig-like" evidence="14">
    <location>
        <begin position="3210"/>
        <end position="3291"/>
    </location>
</feature>
<dbReference type="CDD" id="cd00198">
    <property type="entry name" value="vWFA"/>
    <property type="match status" value="1"/>
</dbReference>
<dbReference type="OMA" id="RIYRVQP"/>
<evidence type="ECO:0000256" key="7">
    <source>
        <dbReference type="ARBA" id="ARBA00022837"/>
    </source>
</evidence>
<feature type="domain" description="Ig-like" evidence="14">
    <location>
        <begin position="517"/>
        <end position="603"/>
    </location>
</feature>
<feature type="domain" description="Nidogen G2 beta-barrel" evidence="15">
    <location>
        <begin position="3446"/>
        <end position="3671"/>
    </location>
</feature>
<dbReference type="InterPro" id="IPR050958">
    <property type="entry name" value="Cell_Adh-Cytoskel_Orgn"/>
</dbReference>
<dbReference type="GO" id="GO:0043025">
    <property type="term" value="C:neuronal cell body"/>
    <property type="evidence" value="ECO:0007669"/>
    <property type="project" value="TreeGrafter"/>
</dbReference>
<dbReference type="PROSITE" id="PS01186">
    <property type="entry name" value="EGF_2"/>
    <property type="match status" value="3"/>
</dbReference>
<dbReference type="GO" id="GO:0008046">
    <property type="term" value="F:axon guidance receptor activity"/>
    <property type="evidence" value="ECO:0007669"/>
    <property type="project" value="TreeGrafter"/>
</dbReference>
<dbReference type="InterPro" id="IPR000152">
    <property type="entry name" value="EGF-type_Asp/Asn_hydroxyl_site"/>
</dbReference>
<dbReference type="SUPFAM" id="SSF57184">
    <property type="entry name" value="Growth factor receptor domain"/>
    <property type="match status" value="2"/>
</dbReference>
<dbReference type="PROSITE" id="PS50835">
    <property type="entry name" value="IG_LIKE"/>
    <property type="match status" value="31"/>
</dbReference>
<dbReference type="Pfam" id="PF12662">
    <property type="entry name" value="cEGF"/>
    <property type="match status" value="1"/>
</dbReference>
<dbReference type="InterPro" id="IPR007110">
    <property type="entry name" value="Ig-like_dom"/>
</dbReference>
<dbReference type="SMART" id="SM00179">
    <property type="entry name" value="EGF_CA"/>
    <property type="match status" value="8"/>
</dbReference>
<feature type="domain" description="Ig-like" evidence="14">
    <location>
        <begin position="2388"/>
        <end position="2476"/>
    </location>
</feature>
<feature type="domain" description="EGF-like" evidence="13">
    <location>
        <begin position="4003"/>
        <end position="4042"/>
    </location>
</feature>
<feature type="domain" description="Ig-like" evidence="14">
    <location>
        <begin position="2296"/>
        <end position="2336"/>
    </location>
</feature>
<dbReference type="Gene3D" id="2.60.40.10">
    <property type="entry name" value="Immunoglobulins"/>
    <property type="match status" value="32"/>
</dbReference>
<dbReference type="GO" id="GO:0005886">
    <property type="term" value="C:plasma membrane"/>
    <property type="evidence" value="ECO:0007669"/>
    <property type="project" value="TreeGrafter"/>
</dbReference>
<dbReference type="Pfam" id="PF07645">
    <property type="entry name" value="EGF_CA"/>
    <property type="match status" value="6"/>
</dbReference>
<dbReference type="InterPro" id="IPR006605">
    <property type="entry name" value="G2_nidogen/fibulin_G2F"/>
</dbReference>
<dbReference type="InterPro" id="IPR013783">
    <property type="entry name" value="Ig-like_fold"/>
</dbReference>
<dbReference type="SMART" id="SM00409">
    <property type="entry name" value="IG"/>
    <property type="match status" value="31"/>
</dbReference>
<comment type="subcellular location">
    <subcellularLocation>
        <location evidence="1">Secreted</location>
        <location evidence="1">Extracellular space</location>
        <location evidence="1">Extracellular matrix</location>
    </subcellularLocation>
</comment>
<evidence type="ECO:0000256" key="12">
    <source>
        <dbReference type="SAM" id="SignalP"/>
    </source>
</evidence>
<dbReference type="Ensembl" id="ENSGMOT00000007158.2">
    <property type="protein sequence ID" value="ENSGMOP00000006957.2"/>
    <property type="gene ID" value="ENSGMOG00000006525.2"/>
</dbReference>
<feature type="domain" description="Ig-like" evidence="14">
    <location>
        <begin position="1713"/>
        <end position="1823"/>
    </location>
</feature>
<feature type="domain" description="Ig-like" evidence="14">
    <location>
        <begin position="1522"/>
        <end position="1611"/>
    </location>
</feature>
<feature type="domain" description="Ig-like" evidence="14">
    <location>
        <begin position="1616"/>
        <end position="1709"/>
    </location>
</feature>
<dbReference type="Pfam" id="PF13927">
    <property type="entry name" value="Ig_3"/>
    <property type="match status" value="14"/>
</dbReference>
<protein>
    <recommendedName>
        <fullName evidence="18">Hemicentin-2</fullName>
    </recommendedName>
</protein>
<dbReference type="InterPro" id="IPR056861">
    <property type="entry name" value="HMCN1-like_VWA"/>
</dbReference>
<keyword evidence="4 10" id="KW-0245">EGF-like domain</keyword>
<dbReference type="Pfam" id="PF23560">
    <property type="entry name" value="GBD_Hemicentin"/>
    <property type="match status" value="1"/>
</dbReference>
<evidence type="ECO:0000256" key="1">
    <source>
        <dbReference type="ARBA" id="ARBA00004498"/>
    </source>
</evidence>
<dbReference type="SMART" id="SM00406">
    <property type="entry name" value="IGv"/>
    <property type="match status" value="12"/>
</dbReference>
<dbReference type="SUPFAM" id="SSF48726">
    <property type="entry name" value="Immunoglobulin"/>
    <property type="match status" value="32"/>
</dbReference>
<dbReference type="SUPFAM" id="SSF53300">
    <property type="entry name" value="vWA-like"/>
    <property type="match status" value="1"/>
</dbReference>
<dbReference type="SMART" id="SM00181">
    <property type="entry name" value="EGF"/>
    <property type="match status" value="8"/>
</dbReference>
<feature type="domain" description="Ig-like" evidence="14">
    <location>
        <begin position="2848"/>
        <end position="2934"/>
    </location>
</feature>